<evidence type="ECO:0000256" key="6">
    <source>
        <dbReference type="SAM" id="Phobius"/>
    </source>
</evidence>
<keyword evidence="9" id="KW-1185">Reference proteome</keyword>
<proteinExistence type="inferred from homology"/>
<dbReference type="InterPro" id="IPR037185">
    <property type="entry name" value="EmrE-like"/>
</dbReference>
<keyword evidence="3 6" id="KW-0812">Transmembrane</keyword>
<evidence type="ECO:0000259" key="7">
    <source>
        <dbReference type="Pfam" id="PF00892"/>
    </source>
</evidence>
<keyword evidence="5 6" id="KW-0472">Membrane</keyword>
<comment type="caution">
    <text evidence="8">The sequence shown here is derived from an EMBL/GenBank/DDBJ whole genome shotgun (WGS) entry which is preliminary data.</text>
</comment>
<name>A0A931NHM9_9BURK</name>
<evidence type="ECO:0000256" key="1">
    <source>
        <dbReference type="ARBA" id="ARBA00004141"/>
    </source>
</evidence>
<feature type="transmembrane region" description="Helical" evidence="6">
    <location>
        <begin position="164"/>
        <end position="182"/>
    </location>
</feature>
<feature type="transmembrane region" description="Helical" evidence="6">
    <location>
        <begin position="140"/>
        <end position="158"/>
    </location>
</feature>
<dbReference type="InterPro" id="IPR000620">
    <property type="entry name" value="EamA_dom"/>
</dbReference>
<dbReference type="GO" id="GO:0016020">
    <property type="term" value="C:membrane"/>
    <property type="evidence" value="ECO:0007669"/>
    <property type="project" value="UniProtKB-SubCell"/>
</dbReference>
<feature type="transmembrane region" description="Helical" evidence="6">
    <location>
        <begin position="194"/>
        <end position="214"/>
    </location>
</feature>
<evidence type="ECO:0000313" key="8">
    <source>
        <dbReference type="EMBL" id="MBH9577938.1"/>
    </source>
</evidence>
<protein>
    <submittedName>
        <fullName evidence="8">DMT family transporter</fullName>
    </submittedName>
</protein>
<feature type="transmembrane region" description="Helical" evidence="6">
    <location>
        <begin position="257"/>
        <end position="276"/>
    </location>
</feature>
<feature type="domain" description="EamA" evidence="7">
    <location>
        <begin position="29"/>
        <end position="154"/>
    </location>
</feature>
<dbReference type="SUPFAM" id="SSF103481">
    <property type="entry name" value="Multidrug resistance efflux transporter EmrE"/>
    <property type="match status" value="2"/>
</dbReference>
<comment type="subcellular location">
    <subcellularLocation>
        <location evidence="1">Membrane</location>
        <topology evidence="1">Multi-pass membrane protein</topology>
    </subcellularLocation>
</comment>
<dbReference type="InterPro" id="IPR050638">
    <property type="entry name" value="AA-Vitamin_Transporters"/>
</dbReference>
<dbReference type="Pfam" id="PF00892">
    <property type="entry name" value="EamA"/>
    <property type="match status" value="2"/>
</dbReference>
<gene>
    <name evidence="8" type="ORF">I7X39_13620</name>
</gene>
<feature type="transmembrane region" description="Helical" evidence="6">
    <location>
        <begin position="21"/>
        <end position="43"/>
    </location>
</feature>
<dbReference type="PANTHER" id="PTHR32322:SF2">
    <property type="entry name" value="EAMA DOMAIN-CONTAINING PROTEIN"/>
    <property type="match status" value="1"/>
</dbReference>
<sequence>MQFRAASPWALIRLPALSASQLGWAAMGLTLLIWAGFFLSLRAGAKAALAPTDLALLRFLPAALLLAPLAWARRRRLLQVPPRLLLAILFGAGLPYFLLAGWAMRHAPVADGATLIPGTLPLSAALLAAFAGGRTALARWPALLAIAVGVLVLLVLGSGASGAAWVYGLFLLCSLLWSNYTLALRRAGLQPLEAVALLALLSSLLLLPLLVWQPPTALLALPTDTLLLQFLVQGLGVGLVSTFSFSLAVARLGAQRCAAAGALTPVLAGLLAWALLGEAPGLATLVGMGLIVGGVLWSQRRV</sequence>
<evidence type="ECO:0000313" key="9">
    <source>
        <dbReference type="Proteomes" id="UP000613266"/>
    </source>
</evidence>
<feature type="domain" description="EamA" evidence="7">
    <location>
        <begin position="166"/>
        <end position="297"/>
    </location>
</feature>
<keyword evidence="4 6" id="KW-1133">Transmembrane helix</keyword>
<comment type="similarity">
    <text evidence="2">Belongs to the EamA transporter family.</text>
</comment>
<feature type="transmembrane region" description="Helical" evidence="6">
    <location>
        <begin position="115"/>
        <end position="133"/>
    </location>
</feature>
<organism evidence="8 9">
    <name type="scientific">Inhella proteolytica</name>
    <dbReference type="NCBI Taxonomy" id="2795029"/>
    <lineage>
        <taxon>Bacteria</taxon>
        <taxon>Pseudomonadati</taxon>
        <taxon>Pseudomonadota</taxon>
        <taxon>Betaproteobacteria</taxon>
        <taxon>Burkholderiales</taxon>
        <taxon>Sphaerotilaceae</taxon>
        <taxon>Inhella</taxon>
    </lineage>
</organism>
<evidence type="ECO:0000256" key="4">
    <source>
        <dbReference type="ARBA" id="ARBA00022989"/>
    </source>
</evidence>
<reference evidence="8" key="1">
    <citation type="submission" date="2020-12" db="EMBL/GenBank/DDBJ databases">
        <title>The genome sequence of Inhella sp. 1Y17.</title>
        <authorList>
            <person name="Liu Y."/>
        </authorList>
    </citation>
    <scope>NUCLEOTIDE SEQUENCE</scope>
    <source>
        <strain evidence="8">1Y17</strain>
    </source>
</reference>
<feature type="transmembrane region" description="Helical" evidence="6">
    <location>
        <begin position="282"/>
        <end position="298"/>
    </location>
</feature>
<evidence type="ECO:0000256" key="2">
    <source>
        <dbReference type="ARBA" id="ARBA00007362"/>
    </source>
</evidence>
<evidence type="ECO:0000256" key="3">
    <source>
        <dbReference type="ARBA" id="ARBA00022692"/>
    </source>
</evidence>
<dbReference type="PANTHER" id="PTHR32322">
    <property type="entry name" value="INNER MEMBRANE TRANSPORTER"/>
    <property type="match status" value="1"/>
</dbReference>
<evidence type="ECO:0000256" key="5">
    <source>
        <dbReference type="ARBA" id="ARBA00023136"/>
    </source>
</evidence>
<accession>A0A931NHM9</accession>
<dbReference type="AlphaFoldDB" id="A0A931NHM9"/>
<dbReference type="Proteomes" id="UP000613266">
    <property type="component" value="Unassembled WGS sequence"/>
</dbReference>
<dbReference type="EMBL" id="JAEDAK010000009">
    <property type="protein sequence ID" value="MBH9577938.1"/>
    <property type="molecule type" value="Genomic_DNA"/>
</dbReference>
<dbReference type="RefSeq" id="WP_198111713.1">
    <property type="nucleotide sequence ID" value="NZ_JAEDAK010000009.1"/>
</dbReference>
<feature type="transmembrane region" description="Helical" evidence="6">
    <location>
        <begin position="226"/>
        <end position="250"/>
    </location>
</feature>
<feature type="transmembrane region" description="Helical" evidence="6">
    <location>
        <begin position="55"/>
        <end position="72"/>
    </location>
</feature>
<feature type="transmembrane region" description="Helical" evidence="6">
    <location>
        <begin position="84"/>
        <end position="103"/>
    </location>
</feature>